<evidence type="ECO:0000313" key="1">
    <source>
        <dbReference type="EMBL" id="SMX76475.1"/>
    </source>
</evidence>
<accession>A0A2H1IMM4</accession>
<protein>
    <submittedName>
        <fullName evidence="1">Uncharacterized protein</fullName>
    </submittedName>
</protein>
<evidence type="ECO:0000313" key="2">
    <source>
        <dbReference type="Proteomes" id="UP000234342"/>
    </source>
</evidence>
<organism evidence="1 2">
    <name type="scientific">Brevibacterium antiquum</name>
    <dbReference type="NCBI Taxonomy" id="234835"/>
    <lineage>
        <taxon>Bacteria</taxon>
        <taxon>Bacillati</taxon>
        <taxon>Actinomycetota</taxon>
        <taxon>Actinomycetes</taxon>
        <taxon>Micrococcales</taxon>
        <taxon>Brevibacteriaceae</taxon>
        <taxon>Brevibacterium</taxon>
    </lineage>
</organism>
<dbReference type="Proteomes" id="UP000234342">
    <property type="component" value="Unassembled WGS sequence"/>
</dbReference>
<keyword evidence="2" id="KW-1185">Reference proteome</keyword>
<dbReference type="EMBL" id="FXZE01000003">
    <property type="protein sequence ID" value="SMX76475.1"/>
    <property type="molecule type" value="Genomic_DNA"/>
</dbReference>
<proteinExistence type="predicted"/>
<sequence length="56" mass="6414">MTLLDSRPVTRDPDDGMRCTYECQACLHVYAGIFDGWHTDDHIPCTRCGHDEQDES</sequence>
<dbReference type="AlphaFoldDB" id="A0A2H1IMM4"/>
<gene>
    <name evidence="1" type="ORF">BANT10_01098</name>
</gene>
<name>A0A2H1IMM4_9MICO</name>
<dbReference type="RefSeq" id="WP_180957293.1">
    <property type="nucleotide sequence ID" value="NZ_FXZE01000003.1"/>
</dbReference>
<reference evidence="2" key="1">
    <citation type="submission" date="2017-03" db="EMBL/GenBank/DDBJ databases">
        <authorList>
            <person name="Monnet C."/>
        </authorList>
    </citation>
    <scope>NUCLEOTIDE SEQUENCE [LARGE SCALE GENOMIC DNA]</scope>
    <source>
        <strain evidence="2">P10</strain>
    </source>
</reference>